<gene>
    <name evidence="2" type="ORF">OCK74_21830</name>
</gene>
<reference evidence="2" key="1">
    <citation type="submission" date="2022-09" db="EMBL/GenBank/DDBJ databases">
        <authorList>
            <person name="Yuan C."/>
            <person name="Ke Z."/>
        </authorList>
    </citation>
    <scope>NUCLEOTIDE SEQUENCE</scope>
    <source>
        <strain evidence="2">LB-8</strain>
    </source>
</reference>
<feature type="domain" description="GIY-YIG" evidence="1">
    <location>
        <begin position="1"/>
        <end position="75"/>
    </location>
</feature>
<dbReference type="EMBL" id="JAOTIF010000023">
    <property type="protein sequence ID" value="MCU7551776.1"/>
    <property type="molecule type" value="Genomic_DNA"/>
</dbReference>
<reference evidence="2" key="2">
    <citation type="submission" date="2023-04" db="EMBL/GenBank/DDBJ databases">
        <title>Paracnuella aquatica gen. nov., sp. nov., a member of the family Chitinophagaceae isolated from a hot spring.</title>
        <authorList>
            <person name="Wang C."/>
        </authorList>
    </citation>
    <scope>NUCLEOTIDE SEQUENCE</scope>
    <source>
        <strain evidence="2">LB-8</strain>
    </source>
</reference>
<keyword evidence="3" id="KW-1185">Reference proteome</keyword>
<comment type="caution">
    <text evidence="2">The sequence shown here is derived from an EMBL/GenBank/DDBJ whole genome shotgun (WGS) entry which is preliminary data.</text>
</comment>
<dbReference type="Pfam" id="PF01541">
    <property type="entry name" value="GIY-YIG"/>
    <property type="match status" value="1"/>
</dbReference>
<protein>
    <submittedName>
        <fullName evidence="2">GIY-YIG nuclease family protein</fullName>
    </submittedName>
</protein>
<evidence type="ECO:0000313" key="2">
    <source>
        <dbReference type="EMBL" id="MCU7551776.1"/>
    </source>
</evidence>
<dbReference type="AlphaFoldDB" id="A0A9X2XZG9"/>
<dbReference type="SUPFAM" id="SSF82771">
    <property type="entry name" value="GIY-YIG endonuclease"/>
    <property type="match status" value="1"/>
</dbReference>
<dbReference type="CDD" id="cd10449">
    <property type="entry name" value="GIY-YIG_SLX1_like"/>
    <property type="match status" value="1"/>
</dbReference>
<evidence type="ECO:0000313" key="3">
    <source>
        <dbReference type="Proteomes" id="UP001155483"/>
    </source>
</evidence>
<dbReference type="Gene3D" id="3.40.1440.10">
    <property type="entry name" value="GIY-YIG endonuclease"/>
    <property type="match status" value="1"/>
</dbReference>
<accession>A0A9X2XZG9</accession>
<organism evidence="2 3">
    <name type="scientific">Paraflavisolibacter caeni</name>
    <dbReference type="NCBI Taxonomy" id="2982496"/>
    <lineage>
        <taxon>Bacteria</taxon>
        <taxon>Pseudomonadati</taxon>
        <taxon>Bacteroidota</taxon>
        <taxon>Chitinophagia</taxon>
        <taxon>Chitinophagales</taxon>
        <taxon>Chitinophagaceae</taxon>
        <taxon>Paraflavisolibacter</taxon>
    </lineage>
</organism>
<sequence>MYILYSPNFSKIYIGFTSNLIERFKSHNQLGKKGWTIKFRPWTVIYCEHFEIKSKAMEREAFLKSGKGREWIHKKITADYMQTGFISK</sequence>
<name>A0A9X2XZG9_9BACT</name>
<dbReference type="InterPro" id="IPR035901">
    <property type="entry name" value="GIY-YIG_endonuc_sf"/>
</dbReference>
<dbReference type="InterPro" id="IPR000305">
    <property type="entry name" value="GIY-YIG_endonuc"/>
</dbReference>
<proteinExistence type="predicted"/>
<dbReference type="Proteomes" id="UP001155483">
    <property type="component" value="Unassembled WGS sequence"/>
</dbReference>
<dbReference type="PROSITE" id="PS50164">
    <property type="entry name" value="GIY_YIG"/>
    <property type="match status" value="1"/>
</dbReference>
<evidence type="ECO:0000259" key="1">
    <source>
        <dbReference type="PROSITE" id="PS50164"/>
    </source>
</evidence>